<keyword evidence="2" id="KW-1185">Reference proteome</keyword>
<proteinExistence type="predicted"/>
<dbReference type="EMBL" id="BGZK01000673">
    <property type="protein sequence ID" value="GBP55607.1"/>
    <property type="molecule type" value="Genomic_DNA"/>
</dbReference>
<comment type="caution">
    <text evidence="1">The sequence shown here is derived from an EMBL/GenBank/DDBJ whole genome shotgun (WGS) entry which is preliminary data.</text>
</comment>
<dbReference type="Proteomes" id="UP000299102">
    <property type="component" value="Unassembled WGS sequence"/>
</dbReference>
<protein>
    <submittedName>
        <fullName evidence="1">Uncharacterized protein</fullName>
    </submittedName>
</protein>
<dbReference type="AlphaFoldDB" id="A0A4C1WZT5"/>
<gene>
    <name evidence="1" type="ORF">EVAR_35842_1</name>
</gene>
<reference evidence="1 2" key="1">
    <citation type="journal article" date="2019" name="Commun. Biol.">
        <title>The bagworm genome reveals a unique fibroin gene that provides high tensile strength.</title>
        <authorList>
            <person name="Kono N."/>
            <person name="Nakamura H."/>
            <person name="Ohtoshi R."/>
            <person name="Tomita M."/>
            <person name="Numata K."/>
            <person name="Arakawa K."/>
        </authorList>
    </citation>
    <scope>NUCLEOTIDE SEQUENCE [LARGE SCALE GENOMIC DNA]</scope>
</reference>
<name>A0A4C1WZT5_EUMVA</name>
<evidence type="ECO:0000313" key="1">
    <source>
        <dbReference type="EMBL" id="GBP55607.1"/>
    </source>
</evidence>
<sequence length="87" mass="8454">MGGVISSEPVEFVARAQPVALRTESPMRVSGCGARVAPAAHSQSSLCACAAWQGQQCSGGGGCAAGGAGGRCPHTSRLGASHSSSAI</sequence>
<organism evidence="1 2">
    <name type="scientific">Eumeta variegata</name>
    <name type="common">Bagworm moth</name>
    <name type="synonym">Eumeta japonica</name>
    <dbReference type="NCBI Taxonomy" id="151549"/>
    <lineage>
        <taxon>Eukaryota</taxon>
        <taxon>Metazoa</taxon>
        <taxon>Ecdysozoa</taxon>
        <taxon>Arthropoda</taxon>
        <taxon>Hexapoda</taxon>
        <taxon>Insecta</taxon>
        <taxon>Pterygota</taxon>
        <taxon>Neoptera</taxon>
        <taxon>Endopterygota</taxon>
        <taxon>Lepidoptera</taxon>
        <taxon>Glossata</taxon>
        <taxon>Ditrysia</taxon>
        <taxon>Tineoidea</taxon>
        <taxon>Psychidae</taxon>
        <taxon>Oiketicinae</taxon>
        <taxon>Eumeta</taxon>
    </lineage>
</organism>
<accession>A0A4C1WZT5</accession>
<evidence type="ECO:0000313" key="2">
    <source>
        <dbReference type="Proteomes" id="UP000299102"/>
    </source>
</evidence>